<feature type="compositionally biased region" description="Basic and acidic residues" evidence="1">
    <location>
        <begin position="251"/>
        <end position="272"/>
    </location>
</feature>
<evidence type="ECO:0000256" key="1">
    <source>
        <dbReference type="SAM" id="MobiDB-lite"/>
    </source>
</evidence>
<feature type="compositionally biased region" description="Polar residues" evidence="1">
    <location>
        <begin position="896"/>
        <end position="908"/>
    </location>
</feature>
<feature type="compositionally biased region" description="Basic residues" evidence="1">
    <location>
        <begin position="1126"/>
        <end position="1135"/>
    </location>
</feature>
<evidence type="ECO:0000313" key="2">
    <source>
        <dbReference type="EMBL" id="KAF3759947.1"/>
    </source>
</evidence>
<feature type="compositionally biased region" description="Low complexity" evidence="1">
    <location>
        <begin position="380"/>
        <end position="422"/>
    </location>
</feature>
<feature type="compositionally biased region" description="Low complexity" evidence="1">
    <location>
        <begin position="731"/>
        <end position="740"/>
    </location>
</feature>
<feature type="compositionally biased region" description="Basic and acidic residues" evidence="1">
    <location>
        <begin position="820"/>
        <end position="849"/>
    </location>
</feature>
<dbReference type="AlphaFoldDB" id="A0A9P5CJ64"/>
<reference evidence="2" key="1">
    <citation type="journal article" date="2020" name="Phytopathology">
        <title>Genome sequence of the chestnut blight fungus Cryphonectria parasitica EP155: A fundamental resource for an archetypical invasive plant pathogen.</title>
        <authorList>
            <person name="Crouch J.A."/>
            <person name="Dawe A."/>
            <person name="Aerts A."/>
            <person name="Barry K."/>
            <person name="Churchill A.C.L."/>
            <person name="Grimwood J."/>
            <person name="Hillman B."/>
            <person name="Milgroom M.G."/>
            <person name="Pangilinan J."/>
            <person name="Smith M."/>
            <person name="Salamov A."/>
            <person name="Schmutz J."/>
            <person name="Yadav J."/>
            <person name="Grigoriev I.V."/>
            <person name="Nuss D."/>
        </authorList>
    </citation>
    <scope>NUCLEOTIDE SEQUENCE</scope>
    <source>
        <strain evidence="2">EP155</strain>
    </source>
</reference>
<feature type="region of interest" description="Disordered" evidence="1">
    <location>
        <begin position="27"/>
        <end position="638"/>
    </location>
</feature>
<gene>
    <name evidence="2" type="ORF">M406DRAFT_353936</name>
</gene>
<feature type="compositionally biased region" description="Gly residues" evidence="1">
    <location>
        <begin position="1045"/>
        <end position="1060"/>
    </location>
</feature>
<feature type="compositionally biased region" description="Low complexity" evidence="1">
    <location>
        <begin position="579"/>
        <end position="596"/>
    </location>
</feature>
<dbReference type="RefSeq" id="XP_040770926.1">
    <property type="nucleotide sequence ID" value="XM_040922796.1"/>
</dbReference>
<feature type="compositionally biased region" description="Basic and acidic residues" evidence="1">
    <location>
        <begin position="777"/>
        <end position="786"/>
    </location>
</feature>
<protein>
    <submittedName>
        <fullName evidence="2">Uncharacterized protein</fullName>
    </submittedName>
</protein>
<feature type="compositionally biased region" description="Low complexity" evidence="1">
    <location>
        <begin position="116"/>
        <end position="132"/>
    </location>
</feature>
<feature type="compositionally biased region" description="Polar residues" evidence="1">
    <location>
        <begin position="478"/>
        <end position="487"/>
    </location>
</feature>
<feature type="compositionally biased region" description="Gly residues" evidence="1">
    <location>
        <begin position="69"/>
        <end position="82"/>
    </location>
</feature>
<feature type="compositionally biased region" description="Basic and acidic residues" evidence="1">
    <location>
        <begin position="31"/>
        <end position="40"/>
    </location>
</feature>
<evidence type="ECO:0000313" key="3">
    <source>
        <dbReference type="Proteomes" id="UP000803844"/>
    </source>
</evidence>
<feature type="compositionally biased region" description="Polar residues" evidence="1">
    <location>
        <begin position="172"/>
        <end position="197"/>
    </location>
</feature>
<feature type="compositionally biased region" description="Polar residues" evidence="1">
    <location>
        <begin position="273"/>
        <end position="283"/>
    </location>
</feature>
<dbReference type="GeneID" id="63839925"/>
<feature type="compositionally biased region" description="Acidic residues" evidence="1">
    <location>
        <begin position="41"/>
        <end position="67"/>
    </location>
</feature>
<feature type="compositionally biased region" description="Basic and acidic residues" evidence="1">
    <location>
        <begin position="687"/>
        <end position="696"/>
    </location>
</feature>
<feature type="compositionally biased region" description="Low complexity" evidence="1">
    <location>
        <begin position="1116"/>
        <end position="1125"/>
    </location>
</feature>
<feature type="compositionally biased region" description="Low complexity" evidence="1">
    <location>
        <begin position="342"/>
        <end position="353"/>
    </location>
</feature>
<feature type="region of interest" description="Disordered" evidence="1">
    <location>
        <begin position="684"/>
        <end position="971"/>
    </location>
</feature>
<feature type="compositionally biased region" description="Low complexity" evidence="1">
    <location>
        <begin position="952"/>
        <end position="967"/>
    </location>
</feature>
<feature type="compositionally biased region" description="Gly residues" evidence="1">
    <location>
        <begin position="146"/>
        <end position="155"/>
    </location>
</feature>
<feature type="region of interest" description="Disordered" evidence="1">
    <location>
        <begin position="1116"/>
        <end position="1135"/>
    </location>
</feature>
<feature type="compositionally biased region" description="Polar residues" evidence="1">
    <location>
        <begin position="321"/>
        <end position="335"/>
    </location>
</feature>
<dbReference type="Proteomes" id="UP000803844">
    <property type="component" value="Unassembled WGS sequence"/>
</dbReference>
<name>A0A9P5CJ64_CRYP1</name>
<feature type="compositionally biased region" description="Low complexity" evidence="1">
    <location>
        <begin position="856"/>
        <end position="868"/>
    </location>
</feature>
<feature type="compositionally biased region" description="Low complexity" evidence="1">
    <location>
        <begin position="520"/>
        <end position="536"/>
    </location>
</feature>
<organism evidence="2 3">
    <name type="scientific">Cryphonectria parasitica (strain ATCC 38755 / EP155)</name>
    <dbReference type="NCBI Taxonomy" id="660469"/>
    <lineage>
        <taxon>Eukaryota</taxon>
        <taxon>Fungi</taxon>
        <taxon>Dikarya</taxon>
        <taxon>Ascomycota</taxon>
        <taxon>Pezizomycotina</taxon>
        <taxon>Sordariomycetes</taxon>
        <taxon>Sordariomycetidae</taxon>
        <taxon>Diaporthales</taxon>
        <taxon>Cryphonectriaceae</taxon>
        <taxon>Cryphonectria-Endothia species complex</taxon>
        <taxon>Cryphonectria</taxon>
    </lineage>
</organism>
<dbReference type="EMBL" id="MU032354">
    <property type="protein sequence ID" value="KAF3759947.1"/>
    <property type="molecule type" value="Genomic_DNA"/>
</dbReference>
<feature type="compositionally biased region" description="Polar residues" evidence="1">
    <location>
        <begin position="504"/>
        <end position="514"/>
    </location>
</feature>
<feature type="compositionally biased region" description="Low complexity" evidence="1">
    <location>
        <begin position="1061"/>
        <end position="1072"/>
    </location>
</feature>
<feature type="compositionally biased region" description="Basic and acidic residues" evidence="1">
    <location>
        <begin position="742"/>
        <end position="754"/>
    </location>
</feature>
<sequence length="1135" mass="119083">MEGRSPATPVSPYTLANERFKTNLNRNKTRKWVEAKKIDYGGDDWGAEDEGDEDEDEEEEEEEEEEAQQGGGGGGGGYGAGDSGSPTEANPPMALAQHPTRPGRLAGLRSIGQQDSGNSTSRSGSGGSARSLRPSERVAMERQGSSSGGALGGQTQGHRIVTGPPSLHIHTGVQSQRPVQQVESALSTSTSPYSANVAQPHYPPRKSSMASRERPNLTVDSSMHPPRTSSRSVSPASGSLAAPPAPPKMPRPSEVEKSEEQQAKEGDYEHEPNVSTVQSSLVQTGGGVKGNGEEGTDGSQRSQPLAAVAERKSEYDLDRAVSQQPDAPSQPTMSSAPAEPVQSSLLPALSQPSTMDETVPQEPRKRFSTSPKLPDLNRLSGFGSDFFSSGGGFMSDTTSSRPQQLPPSAAAAAAAAPSAVQEEQQEIQEPRQPRPFRPSIPGGWVSETTSIPSEMPTPFREQENKSIGSGLALHAGQDRSTSSGNNSERTEDASLKPAPLRTPTPRSVSPTKSDAGSRGGPSRSSHHASAAPASAMLPPPSSLQNTSSPLANVEDPTKTTGNTDEGHTPDDDGAEIRNSSEAAAAVVSTAPDDAPAPLQPRRRPSTEQISAAVERPHPMSRVDTMASTADSSPLKESDVLRDEIMRSLSPVRSSHSNLNTFQDESAARESAYLNDVYGDYWTAAADDTTKDEHDHNGNNPPEEQAKVLGRLGVNADKDKVEPIPSTTSESAMPPLAANEPEAPPRPDVARDRFSWEAAGEEGGDPSPPLPTVNPHHPLPELPKEEEPTGSPSAAPPQLSPVDSGGPMSPLISLPVLNFGRDGDHKDHDEHDHDGGKEVVENGPSRDEQRPPYQVTSDSDVPQSPVSPSGKEVLTAEPTNNRGSMFFSGSEEKITVISPTSPWSPTSDVENAAVHQQPRHADSLTSETTPNDIPLPRSPSPAREGGSGDDAHQPSSSPQQQQQQQQQQHIASLRQIMSLPTSPERVYKMLEARSDLASTPSGLMDWLAQILATPEHAHGGPSFQYAPAGDDVAILANSRPRPSGAPGVGGAGSTAAGGGAADAGTGQQHAHGGPVHLGSSGGGSVRIPGASAAQLQLGHLMHGQAGTKGKELLQSAGKMGKGLLSKGKNKLRERKG</sequence>
<dbReference type="OrthoDB" id="5151921at2759"/>
<feature type="compositionally biased region" description="Low complexity" evidence="1">
    <location>
        <begin position="232"/>
        <end position="242"/>
    </location>
</feature>
<accession>A0A9P5CJ64</accession>
<feature type="region of interest" description="Disordered" evidence="1">
    <location>
        <begin position="1034"/>
        <end position="1089"/>
    </location>
</feature>
<feature type="compositionally biased region" description="Basic and acidic residues" evidence="1">
    <location>
        <begin position="309"/>
        <end position="319"/>
    </location>
</feature>
<comment type="caution">
    <text evidence="2">The sequence shown here is derived from an EMBL/GenBank/DDBJ whole genome shotgun (WGS) entry which is preliminary data.</text>
</comment>
<proteinExistence type="predicted"/>
<keyword evidence="3" id="KW-1185">Reference proteome</keyword>